<evidence type="ECO:0000256" key="1">
    <source>
        <dbReference type="SAM" id="MobiDB-lite"/>
    </source>
</evidence>
<accession>A0A6M3L2G0</accession>
<feature type="region of interest" description="Disordered" evidence="1">
    <location>
        <begin position="163"/>
        <end position="203"/>
    </location>
</feature>
<name>A0A6M3L2G0_9ZZZZ</name>
<organism evidence="2">
    <name type="scientific">viral metagenome</name>
    <dbReference type="NCBI Taxonomy" id="1070528"/>
    <lineage>
        <taxon>unclassified sequences</taxon>
        <taxon>metagenomes</taxon>
        <taxon>organismal metagenomes</taxon>
    </lineage>
</organism>
<protein>
    <submittedName>
        <fullName evidence="2">Uncharacterized protein</fullName>
    </submittedName>
</protein>
<proteinExistence type="predicted"/>
<dbReference type="AlphaFoldDB" id="A0A6M3L2G0"/>
<evidence type="ECO:0000313" key="2">
    <source>
        <dbReference type="EMBL" id="QJA88807.1"/>
    </source>
</evidence>
<reference evidence="2" key="1">
    <citation type="submission" date="2020-03" db="EMBL/GenBank/DDBJ databases">
        <title>The deep terrestrial virosphere.</title>
        <authorList>
            <person name="Holmfeldt K."/>
            <person name="Nilsson E."/>
            <person name="Simone D."/>
            <person name="Lopez-Fernandez M."/>
            <person name="Wu X."/>
            <person name="de Brujin I."/>
            <person name="Lundin D."/>
            <person name="Andersson A."/>
            <person name="Bertilsson S."/>
            <person name="Dopson M."/>
        </authorList>
    </citation>
    <scope>NUCLEOTIDE SEQUENCE</scope>
    <source>
        <strain evidence="2">MM415B02682</strain>
    </source>
</reference>
<dbReference type="EMBL" id="MT142805">
    <property type="protein sequence ID" value="QJA88807.1"/>
    <property type="molecule type" value="Genomic_DNA"/>
</dbReference>
<gene>
    <name evidence="2" type="ORF">MM415B02682_0005</name>
</gene>
<feature type="compositionally biased region" description="Basic residues" evidence="1">
    <location>
        <begin position="179"/>
        <end position="189"/>
    </location>
</feature>
<sequence>MKKEKNVTKKVMKTEPEKKAVNHDDFRKICNRILTKNKGLTLVENKHGAIQIKRDGGGGLLFSSRNDGVIVTHPMYEGTGKKKTRVYAISGGMWDDISRVSHSEITEAMLQARIDDKKSRADYHKEVYGKNPEKSGLVAKREAAAKRVAKVSKEIGKKKEAIKKETKEAKKASNVIQRKASKKISKKGKAAITRVPAPTPATA</sequence>